<name>A0A8B8CXJ0_CRAVI</name>
<dbReference type="OrthoDB" id="6150193at2759"/>
<dbReference type="PANTHER" id="PTHR24251">
    <property type="entry name" value="OVOCHYMASE-RELATED"/>
    <property type="match status" value="1"/>
</dbReference>
<evidence type="ECO:0000256" key="2">
    <source>
        <dbReference type="ARBA" id="ARBA00023157"/>
    </source>
</evidence>
<dbReference type="Gene3D" id="2.60.120.290">
    <property type="entry name" value="Spermadhesin, CUB domain"/>
    <property type="match status" value="1"/>
</dbReference>
<evidence type="ECO:0000313" key="7">
    <source>
        <dbReference type="RefSeq" id="XP_022320335.1"/>
    </source>
</evidence>
<dbReference type="Proteomes" id="UP000694844">
    <property type="component" value="Chromosome 3"/>
</dbReference>
<dbReference type="CDD" id="cd00041">
    <property type="entry name" value="CUB"/>
    <property type="match status" value="1"/>
</dbReference>
<reference evidence="7" key="1">
    <citation type="submission" date="2025-08" db="UniProtKB">
        <authorList>
            <consortium name="RefSeq"/>
        </authorList>
    </citation>
    <scope>IDENTIFICATION</scope>
    <source>
        <tissue evidence="7">Whole sample</tissue>
    </source>
</reference>
<dbReference type="KEGG" id="cvn:111122740"/>
<sequence length="211" mass="23149">MVHHCNEIIILLLLSNLVYETLLLTTLLATITPRQFTSHSAYKTANYPNNYTGEWLIRTKGDNYTIVANLVECDIEAVINKGKTLCSWDWDILSFYEVRLAGNISDYQYIDSTCCNGTLGDIHSSGSELYVKFTTDGSTSRTGFKISYQSLPPASNHTHARSSVQDSKSSAVVVGIVVGVGVGVLVLILAIIVIRTVVAKKKRLSTVNAKD</sequence>
<dbReference type="SUPFAM" id="SSF49854">
    <property type="entry name" value="Spermadhesin, CUB domain"/>
    <property type="match status" value="1"/>
</dbReference>
<dbReference type="InterPro" id="IPR000859">
    <property type="entry name" value="CUB_dom"/>
</dbReference>
<accession>A0A8B8CXJ0</accession>
<comment type="caution">
    <text evidence="3">Lacks conserved residue(s) required for the propagation of feature annotation.</text>
</comment>
<evidence type="ECO:0000256" key="1">
    <source>
        <dbReference type="ARBA" id="ARBA00022737"/>
    </source>
</evidence>
<gene>
    <name evidence="7" type="primary">LOC111122740</name>
</gene>
<feature type="domain" description="CUB" evidence="5">
    <location>
        <begin position="5"/>
        <end position="151"/>
    </location>
</feature>
<dbReference type="InterPro" id="IPR007567">
    <property type="entry name" value="Mid2_dom"/>
</dbReference>
<keyword evidence="4" id="KW-1133">Transmembrane helix</keyword>
<evidence type="ECO:0000256" key="3">
    <source>
        <dbReference type="PROSITE-ProRule" id="PRU00059"/>
    </source>
</evidence>
<feature type="transmembrane region" description="Helical" evidence="4">
    <location>
        <begin position="171"/>
        <end position="194"/>
    </location>
</feature>
<dbReference type="Pfam" id="PF04478">
    <property type="entry name" value="Mid2"/>
    <property type="match status" value="1"/>
</dbReference>
<proteinExistence type="predicted"/>
<dbReference type="GeneID" id="111122740"/>
<dbReference type="InterPro" id="IPR035914">
    <property type="entry name" value="Sperma_CUB_dom_sf"/>
</dbReference>
<keyword evidence="4" id="KW-0812">Transmembrane</keyword>
<dbReference type="SMART" id="SM00042">
    <property type="entry name" value="CUB"/>
    <property type="match status" value="1"/>
</dbReference>
<organism evidence="6 7">
    <name type="scientific">Crassostrea virginica</name>
    <name type="common">Eastern oyster</name>
    <dbReference type="NCBI Taxonomy" id="6565"/>
    <lineage>
        <taxon>Eukaryota</taxon>
        <taxon>Metazoa</taxon>
        <taxon>Spiralia</taxon>
        <taxon>Lophotrochozoa</taxon>
        <taxon>Mollusca</taxon>
        <taxon>Bivalvia</taxon>
        <taxon>Autobranchia</taxon>
        <taxon>Pteriomorphia</taxon>
        <taxon>Ostreida</taxon>
        <taxon>Ostreoidea</taxon>
        <taxon>Ostreidae</taxon>
        <taxon>Crassostrea</taxon>
    </lineage>
</organism>
<dbReference type="Pfam" id="PF00431">
    <property type="entry name" value="CUB"/>
    <property type="match status" value="1"/>
</dbReference>
<keyword evidence="1" id="KW-0677">Repeat</keyword>
<keyword evidence="2" id="KW-1015">Disulfide bond</keyword>
<evidence type="ECO:0000256" key="4">
    <source>
        <dbReference type="SAM" id="Phobius"/>
    </source>
</evidence>
<protein>
    <submittedName>
        <fullName evidence="7">Uncharacterized protein LOC111122740</fullName>
    </submittedName>
</protein>
<dbReference type="AlphaFoldDB" id="A0A8B8CXJ0"/>
<evidence type="ECO:0000259" key="5">
    <source>
        <dbReference type="PROSITE" id="PS01180"/>
    </source>
</evidence>
<dbReference type="PROSITE" id="PS01180">
    <property type="entry name" value="CUB"/>
    <property type="match status" value="1"/>
</dbReference>
<keyword evidence="4" id="KW-0472">Membrane</keyword>
<dbReference type="RefSeq" id="XP_022320335.1">
    <property type="nucleotide sequence ID" value="XM_022464627.1"/>
</dbReference>
<evidence type="ECO:0000313" key="6">
    <source>
        <dbReference type="Proteomes" id="UP000694844"/>
    </source>
</evidence>
<keyword evidence="6" id="KW-1185">Reference proteome</keyword>